<dbReference type="Gene3D" id="2.10.25.10">
    <property type="entry name" value="Laminin"/>
    <property type="match status" value="1"/>
</dbReference>
<evidence type="ECO:0000256" key="11">
    <source>
        <dbReference type="ARBA" id="ARBA00049524"/>
    </source>
</evidence>
<keyword evidence="16" id="KW-1185">Reference proteome</keyword>
<dbReference type="GO" id="GO:0010485">
    <property type="term" value="F:histone H4 acetyltransferase activity"/>
    <property type="evidence" value="ECO:0007669"/>
    <property type="project" value="InterPro"/>
</dbReference>
<dbReference type="PROSITE" id="PS51186">
    <property type="entry name" value="GNAT"/>
    <property type="match status" value="1"/>
</dbReference>
<accession>A0A0G4EPU0</accession>
<dbReference type="OrthoDB" id="424551at2759"/>
<dbReference type="InterPro" id="IPR000742">
    <property type="entry name" value="EGF"/>
</dbReference>
<dbReference type="SUPFAM" id="SSF55729">
    <property type="entry name" value="Acyl-CoA N-acyltransferases (Nat)"/>
    <property type="match status" value="1"/>
</dbReference>
<dbReference type="STRING" id="1169540.A0A0G4EPU0"/>
<keyword evidence="8" id="KW-0539">Nucleus</keyword>
<evidence type="ECO:0000256" key="4">
    <source>
        <dbReference type="ARBA" id="ARBA00012950"/>
    </source>
</evidence>
<protein>
    <recommendedName>
        <fullName evidence="5">N-alpha-acetyltransferase 40</fullName>
        <ecNumber evidence="4">2.3.1.257</ecNumber>
    </recommendedName>
</protein>
<keyword evidence="12" id="KW-0175">Coiled coil</keyword>
<dbReference type="EC" id="2.3.1.257" evidence="4"/>
<comment type="subcellular location">
    <subcellularLocation>
        <location evidence="2">Cytoplasm</location>
    </subcellularLocation>
    <subcellularLocation>
        <location evidence="1">Nucleus</location>
    </subcellularLocation>
</comment>
<dbReference type="PROSITE" id="PS01186">
    <property type="entry name" value="EGF_2"/>
    <property type="match status" value="1"/>
</dbReference>
<evidence type="ECO:0000313" key="16">
    <source>
        <dbReference type="Proteomes" id="UP000041254"/>
    </source>
</evidence>
<evidence type="ECO:0000256" key="12">
    <source>
        <dbReference type="SAM" id="Coils"/>
    </source>
</evidence>
<evidence type="ECO:0000256" key="2">
    <source>
        <dbReference type="ARBA" id="ARBA00004496"/>
    </source>
</evidence>
<evidence type="ECO:0000256" key="6">
    <source>
        <dbReference type="ARBA" id="ARBA00022490"/>
    </source>
</evidence>
<proteinExistence type="inferred from homology"/>
<comment type="similarity">
    <text evidence="3">Belongs to the acetyltransferase family. NAA40 subfamily.</text>
</comment>
<dbReference type="GO" id="GO:0043998">
    <property type="term" value="F:histone H2A acetyltransferase activity"/>
    <property type="evidence" value="ECO:0007669"/>
    <property type="project" value="InterPro"/>
</dbReference>
<evidence type="ECO:0000256" key="10">
    <source>
        <dbReference type="ARBA" id="ARBA00047821"/>
    </source>
</evidence>
<evidence type="ECO:0000256" key="13">
    <source>
        <dbReference type="SAM" id="MobiDB-lite"/>
    </source>
</evidence>
<dbReference type="VEuPathDB" id="CryptoDB:Vbra_1504"/>
<organism evidence="15 16">
    <name type="scientific">Vitrella brassicaformis (strain CCMP3155)</name>
    <dbReference type="NCBI Taxonomy" id="1169540"/>
    <lineage>
        <taxon>Eukaryota</taxon>
        <taxon>Sar</taxon>
        <taxon>Alveolata</taxon>
        <taxon>Colpodellida</taxon>
        <taxon>Vitrellaceae</taxon>
        <taxon>Vitrella</taxon>
    </lineage>
</organism>
<dbReference type="InterPro" id="IPR039949">
    <property type="entry name" value="NAA40"/>
</dbReference>
<dbReference type="Pfam" id="PF00583">
    <property type="entry name" value="Acetyltransf_1"/>
    <property type="match status" value="1"/>
</dbReference>
<evidence type="ECO:0000313" key="15">
    <source>
        <dbReference type="EMBL" id="CEL99588.1"/>
    </source>
</evidence>
<evidence type="ECO:0000256" key="5">
    <source>
        <dbReference type="ARBA" id="ARBA00015043"/>
    </source>
</evidence>
<dbReference type="GO" id="GO:1990189">
    <property type="term" value="F:protein N-terminal-serine acetyltransferase activity"/>
    <property type="evidence" value="ECO:0007669"/>
    <property type="project" value="UniProtKB-EC"/>
</dbReference>
<evidence type="ECO:0000256" key="9">
    <source>
        <dbReference type="ARBA" id="ARBA00023315"/>
    </source>
</evidence>
<feature type="domain" description="N-acetyltransferase" evidence="14">
    <location>
        <begin position="104"/>
        <end position="250"/>
    </location>
</feature>
<comment type="catalytic activity">
    <reaction evidence="10">
        <text>N-terminal L-seryl-[histone H2A] + acetyl-CoA = N-terminal N(alpha)-acetyl-L-seryl-[histone H2A] + CoA + H(+)</text>
        <dbReference type="Rhea" id="RHEA:50600"/>
        <dbReference type="Rhea" id="RHEA-COMP:12742"/>
        <dbReference type="Rhea" id="RHEA-COMP:12744"/>
        <dbReference type="ChEBI" id="CHEBI:15378"/>
        <dbReference type="ChEBI" id="CHEBI:57287"/>
        <dbReference type="ChEBI" id="CHEBI:57288"/>
        <dbReference type="ChEBI" id="CHEBI:64738"/>
        <dbReference type="ChEBI" id="CHEBI:83690"/>
        <dbReference type="EC" id="2.3.1.257"/>
    </reaction>
</comment>
<dbReference type="GO" id="GO:0005737">
    <property type="term" value="C:cytoplasm"/>
    <property type="evidence" value="ECO:0007669"/>
    <property type="project" value="UniProtKB-SubCell"/>
</dbReference>
<dbReference type="Gene3D" id="3.40.630.30">
    <property type="match status" value="1"/>
</dbReference>
<feature type="coiled-coil region" evidence="12">
    <location>
        <begin position="2"/>
        <end position="32"/>
    </location>
</feature>
<evidence type="ECO:0000256" key="8">
    <source>
        <dbReference type="ARBA" id="ARBA00023242"/>
    </source>
</evidence>
<dbReference type="PANTHER" id="PTHR20531:SF1">
    <property type="entry name" value="N-ALPHA-ACETYLTRANSFERASE 40"/>
    <property type="match status" value="1"/>
</dbReference>
<feature type="region of interest" description="Disordered" evidence="13">
    <location>
        <begin position="122"/>
        <end position="147"/>
    </location>
</feature>
<evidence type="ECO:0000256" key="3">
    <source>
        <dbReference type="ARBA" id="ARBA00008870"/>
    </source>
</evidence>
<dbReference type="AlphaFoldDB" id="A0A0G4EPU0"/>
<dbReference type="InterPro" id="IPR016181">
    <property type="entry name" value="Acyl_CoA_acyltransferase"/>
</dbReference>
<reference evidence="15 16" key="1">
    <citation type="submission" date="2014-11" db="EMBL/GenBank/DDBJ databases">
        <authorList>
            <person name="Zhu J."/>
            <person name="Qi W."/>
            <person name="Song R."/>
        </authorList>
    </citation>
    <scope>NUCLEOTIDE SEQUENCE [LARGE SCALE GENOMIC DNA]</scope>
</reference>
<keyword evidence="9" id="KW-0012">Acyltransferase</keyword>
<keyword evidence="7" id="KW-0808">Transferase</keyword>
<comment type="catalytic activity">
    <reaction evidence="11">
        <text>N-terminal L-seryl-[histone H4] + acetyl-CoA = N-terminal N(alpha)-acetyl-L-seryl-[histone H4] + CoA + H(+)</text>
        <dbReference type="Rhea" id="RHEA:50596"/>
        <dbReference type="Rhea" id="RHEA-COMP:12740"/>
        <dbReference type="Rhea" id="RHEA-COMP:12743"/>
        <dbReference type="ChEBI" id="CHEBI:15378"/>
        <dbReference type="ChEBI" id="CHEBI:57287"/>
        <dbReference type="ChEBI" id="CHEBI:57288"/>
        <dbReference type="ChEBI" id="CHEBI:64738"/>
        <dbReference type="ChEBI" id="CHEBI:83690"/>
        <dbReference type="EC" id="2.3.1.257"/>
    </reaction>
</comment>
<dbReference type="Proteomes" id="UP000041254">
    <property type="component" value="Unassembled WGS sequence"/>
</dbReference>
<keyword evidence="6" id="KW-0963">Cytoplasm</keyword>
<dbReference type="InParanoid" id="A0A0G4EPU0"/>
<dbReference type="EMBL" id="CDMY01000284">
    <property type="protein sequence ID" value="CEL99588.1"/>
    <property type="molecule type" value="Genomic_DNA"/>
</dbReference>
<evidence type="ECO:0000256" key="7">
    <source>
        <dbReference type="ARBA" id="ARBA00022679"/>
    </source>
</evidence>
<dbReference type="CDD" id="cd04301">
    <property type="entry name" value="NAT_SF"/>
    <property type="match status" value="1"/>
</dbReference>
<sequence>MNGKAKDKKREAKAKKKEIQEAQLALHKQQKAKIDSANALEDALTLAPAFRQYNRGGVEVTIEDRRASVMSRGEIQRCFDLTKANMETFYDEAQPGGKGWDDRAKWKELSEDDARFILARSVPSQEAAPSTADGSDAGPATNGTVSKDGDGSDIVAFVHYRFEIELEEEVCYIWELQVDNKTRSKGLGRFLMQLLELVSRKLQMAKMMCTCFKANARALSFYKDKLKYVVDHTSPEENPDEFDEEVFPLVCGLLIYIKPHLANESTSRSSQAKATYPAARLTRILSSDDDLHRRYNIHMAPGSSASRRISLTFGERHGPWRGLREYDRQLQRRPSHPQWTRTANGPQLQLVPTGLVSGATANKRLNMTLARTYLDDLEHLLSQGPSNTETQAADPEEHVAGAFSTQRGVLKRLRAPSSVEDVLSSLEQAYTTQTNPIPQTCGDKVCGANAWCQHTVQGSQCLCSAGFIGDGMHCSPPSAYIPEPLLPYEKNTSIADLHLVKCGLDKLLLVYRDKTDKNRGKVMLGRVRPGHVSWGPPASFCPEYEAHQPQIAALTNGRFVIAFRHRKEKAKGFLVGGYVATHTSLLQTDHRRQARREAEGGGTIVSSRLEFGPRMEFASMQSGHVALVPLPRSRVAMLFEDKVIDIDRRTVTPYGKARLLSIGPQGVLTELGEWIFASQAVRHLRTLKVADDAFVLAYKEHAAPSRTDTSETILQEAKAKLFYQTEDDLVMSGSDLNIGAARAKDRALALVAANRFVYVYDDSASHSIKQVLVQVETNHTMHILQGPLHVSQSPSPYLAALALSPGTLSRSTGDNYSIILHQGSGKDDGTTGVASICTLIPEQQYVDCQENLWSERGLSSVQGVLISHNVILLVFADSKGSPYYQLMGLAPA</sequence>
<evidence type="ECO:0000256" key="1">
    <source>
        <dbReference type="ARBA" id="ARBA00004123"/>
    </source>
</evidence>
<gene>
    <name evidence="15" type="ORF">Vbra_1504</name>
</gene>
<dbReference type="PANTHER" id="PTHR20531">
    <property type="entry name" value="N-ALPHA-ACETYLTRANSFERASE 40"/>
    <property type="match status" value="1"/>
</dbReference>
<evidence type="ECO:0000259" key="14">
    <source>
        <dbReference type="PROSITE" id="PS51186"/>
    </source>
</evidence>
<name>A0A0G4EPU0_VITBC</name>
<dbReference type="InterPro" id="IPR000182">
    <property type="entry name" value="GNAT_dom"/>
</dbReference>
<dbReference type="GO" id="GO:0005634">
    <property type="term" value="C:nucleus"/>
    <property type="evidence" value="ECO:0007669"/>
    <property type="project" value="UniProtKB-SubCell"/>
</dbReference>